<evidence type="ECO:0000313" key="2">
    <source>
        <dbReference type="Proteomes" id="UP000237246"/>
    </source>
</evidence>
<proteinExistence type="predicted"/>
<comment type="caution">
    <text evidence="1">The sequence shown here is derived from an EMBL/GenBank/DDBJ whole genome shotgun (WGS) entry which is preliminary data.</text>
</comment>
<reference evidence="1 2" key="1">
    <citation type="submission" date="2018-01" db="EMBL/GenBank/DDBJ databases">
        <title>Comparison of the Chinese Bamboo Partridge and Red Junglefowl genome sequences highlights the importance of demography in genome evolution.</title>
        <authorList>
            <person name="Tiley G.P."/>
            <person name="Kimball R.T."/>
            <person name="Braun E.L."/>
            <person name="Burleigh J.G."/>
        </authorList>
    </citation>
    <scope>NUCLEOTIDE SEQUENCE [LARGE SCALE GENOMIC DNA]</scope>
    <source>
        <strain evidence="1">RTK389</strain>
        <tissue evidence="1">Blood</tissue>
    </source>
</reference>
<evidence type="ECO:0000313" key="1">
    <source>
        <dbReference type="EMBL" id="POI24272.1"/>
    </source>
</evidence>
<accession>A0A2P4SJJ4</accession>
<dbReference type="AlphaFoldDB" id="A0A2P4SJJ4"/>
<name>A0A2P4SJJ4_BAMTH</name>
<sequence>MLNALRLHPASLLEETKTHIYKMQLHLSRFSSCM</sequence>
<organism evidence="1 2">
    <name type="scientific">Bambusicola thoracicus</name>
    <name type="common">Chinese bamboo-partridge</name>
    <name type="synonym">Perdix thoracica</name>
    <dbReference type="NCBI Taxonomy" id="9083"/>
    <lineage>
        <taxon>Eukaryota</taxon>
        <taxon>Metazoa</taxon>
        <taxon>Chordata</taxon>
        <taxon>Craniata</taxon>
        <taxon>Vertebrata</taxon>
        <taxon>Euteleostomi</taxon>
        <taxon>Archelosauria</taxon>
        <taxon>Archosauria</taxon>
        <taxon>Dinosauria</taxon>
        <taxon>Saurischia</taxon>
        <taxon>Theropoda</taxon>
        <taxon>Coelurosauria</taxon>
        <taxon>Aves</taxon>
        <taxon>Neognathae</taxon>
        <taxon>Galloanserae</taxon>
        <taxon>Galliformes</taxon>
        <taxon>Phasianidae</taxon>
        <taxon>Perdicinae</taxon>
        <taxon>Bambusicola</taxon>
    </lineage>
</organism>
<dbReference type="Proteomes" id="UP000237246">
    <property type="component" value="Unassembled WGS sequence"/>
</dbReference>
<dbReference type="EMBL" id="PPHD01042478">
    <property type="protein sequence ID" value="POI24272.1"/>
    <property type="molecule type" value="Genomic_DNA"/>
</dbReference>
<protein>
    <submittedName>
        <fullName evidence="1">Uncharacterized protein</fullName>
    </submittedName>
</protein>
<keyword evidence="2" id="KW-1185">Reference proteome</keyword>
<gene>
    <name evidence="1" type="ORF">CIB84_011978</name>
</gene>